<feature type="compositionally biased region" description="Low complexity" evidence="1">
    <location>
        <begin position="55"/>
        <end position="65"/>
    </location>
</feature>
<proteinExistence type="predicted"/>
<organism evidence="3 4">
    <name type="scientific">Apiosordaria backusii</name>
    <dbReference type="NCBI Taxonomy" id="314023"/>
    <lineage>
        <taxon>Eukaryota</taxon>
        <taxon>Fungi</taxon>
        <taxon>Dikarya</taxon>
        <taxon>Ascomycota</taxon>
        <taxon>Pezizomycotina</taxon>
        <taxon>Sordariomycetes</taxon>
        <taxon>Sordariomycetidae</taxon>
        <taxon>Sordariales</taxon>
        <taxon>Lasiosphaeriaceae</taxon>
        <taxon>Apiosordaria</taxon>
    </lineage>
</organism>
<evidence type="ECO:0000256" key="1">
    <source>
        <dbReference type="SAM" id="MobiDB-lite"/>
    </source>
</evidence>
<evidence type="ECO:0000313" key="3">
    <source>
        <dbReference type="EMBL" id="KAK0736097.1"/>
    </source>
</evidence>
<evidence type="ECO:0000256" key="2">
    <source>
        <dbReference type="SAM" id="Phobius"/>
    </source>
</evidence>
<dbReference type="AlphaFoldDB" id="A0AA40BKZ2"/>
<evidence type="ECO:0000313" key="4">
    <source>
        <dbReference type="Proteomes" id="UP001172159"/>
    </source>
</evidence>
<comment type="caution">
    <text evidence="3">The sequence shown here is derived from an EMBL/GenBank/DDBJ whole genome shotgun (WGS) entry which is preliminary data.</text>
</comment>
<keyword evidence="2" id="KW-0472">Membrane</keyword>
<accession>A0AA40BKZ2</accession>
<keyword evidence="2" id="KW-0812">Transmembrane</keyword>
<keyword evidence="4" id="KW-1185">Reference proteome</keyword>
<feature type="region of interest" description="Disordered" evidence="1">
    <location>
        <begin position="42"/>
        <end position="78"/>
    </location>
</feature>
<reference evidence="3" key="1">
    <citation type="submission" date="2023-06" db="EMBL/GenBank/DDBJ databases">
        <title>Genome-scale phylogeny and comparative genomics of the fungal order Sordariales.</title>
        <authorList>
            <consortium name="Lawrence Berkeley National Laboratory"/>
            <person name="Hensen N."/>
            <person name="Bonometti L."/>
            <person name="Westerberg I."/>
            <person name="Brannstrom I.O."/>
            <person name="Guillou S."/>
            <person name="Cros-Aarteil S."/>
            <person name="Calhoun S."/>
            <person name="Haridas S."/>
            <person name="Kuo A."/>
            <person name="Mondo S."/>
            <person name="Pangilinan J."/>
            <person name="Riley R."/>
            <person name="Labutti K."/>
            <person name="Andreopoulos B."/>
            <person name="Lipzen A."/>
            <person name="Chen C."/>
            <person name="Yanf M."/>
            <person name="Daum C."/>
            <person name="Ng V."/>
            <person name="Clum A."/>
            <person name="Steindorff A."/>
            <person name="Ohm R."/>
            <person name="Martin F."/>
            <person name="Silar P."/>
            <person name="Natvig D."/>
            <person name="Lalanne C."/>
            <person name="Gautier V."/>
            <person name="Ament-Velasquez S.L."/>
            <person name="Kruys A."/>
            <person name="Hutchinson M.I."/>
            <person name="Powell A.J."/>
            <person name="Barry K."/>
            <person name="Miller A.N."/>
            <person name="Grigoriev I.V."/>
            <person name="Debuchy R."/>
            <person name="Gladieux P."/>
            <person name="Thoren M.H."/>
            <person name="Johannesson H."/>
        </authorList>
    </citation>
    <scope>NUCLEOTIDE SEQUENCE</scope>
    <source>
        <strain evidence="3">CBS 540.89</strain>
    </source>
</reference>
<name>A0AA40BKZ2_9PEZI</name>
<sequence>MKSNDVLALIILGYAAAGILVGLAIMRLAHYIRHKRDSALTLTTKSGSDDEIPASESESSQSSSSRPIAMPVPGPLPGPPARGGLSYWTIRFEDWLTSDFFAPLEEDIEIKKKRGGKS</sequence>
<feature type="transmembrane region" description="Helical" evidence="2">
    <location>
        <begin position="6"/>
        <end position="26"/>
    </location>
</feature>
<keyword evidence="2" id="KW-1133">Transmembrane helix</keyword>
<dbReference type="Proteomes" id="UP001172159">
    <property type="component" value="Unassembled WGS sequence"/>
</dbReference>
<protein>
    <submittedName>
        <fullName evidence="3">Uncharacterized protein</fullName>
    </submittedName>
</protein>
<dbReference type="EMBL" id="JAUKTV010000006">
    <property type="protein sequence ID" value="KAK0736097.1"/>
    <property type="molecule type" value="Genomic_DNA"/>
</dbReference>
<gene>
    <name evidence="3" type="ORF">B0T21DRAFT_348204</name>
</gene>